<dbReference type="Gene3D" id="2.130.10.10">
    <property type="entry name" value="YVTN repeat-like/Quinoprotein amine dehydrogenase"/>
    <property type="match status" value="1"/>
</dbReference>
<reference evidence="2 3" key="1">
    <citation type="submission" date="2021-12" db="EMBL/GenBank/DDBJ databases">
        <title>High titer production of polyol ester of fatty acids by Rhodotorula paludigena BS15 towards product separation-free biomass refinery.</title>
        <authorList>
            <person name="Mano J."/>
            <person name="Ono H."/>
            <person name="Tanaka T."/>
            <person name="Naito K."/>
            <person name="Sushida H."/>
            <person name="Ike M."/>
            <person name="Tokuyasu K."/>
            <person name="Kitaoka M."/>
        </authorList>
    </citation>
    <scope>NUCLEOTIDE SEQUENCE [LARGE SCALE GENOMIC DNA]</scope>
    <source>
        <strain evidence="2 3">BS15</strain>
    </source>
</reference>
<dbReference type="InterPro" id="IPR015943">
    <property type="entry name" value="WD40/YVTN_repeat-like_dom_sf"/>
</dbReference>
<evidence type="ECO:0000313" key="2">
    <source>
        <dbReference type="EMBL" id="GJN89753.1"/>
    </source>
</evidence>
<dbReference type="PANTHER" id="PTHR30344">
    <property type="entry name" value="6-PHOSPHOGLUCONOLACTONASE-RELATED"/>
    <property type="match status" value="1"/>
</dbReference>
<dbReference type="Proteomes" id="UP001342314">
    <property type="component" value="Unassembled WGS sequence"/>
</dbReference>
<dbReference type="GO" id="GO:0017057">
    <property type="term" value="F:6-phosphogluconolactonase activity"/>
    <property type="evidence" value="ECO:0007669"/>
    <property type="project" value="TreeGrafter"/>
</dbReference>
<dbReference type="Pfam" id="PF10282">
    <property type="entry name" value="Lactonase"/>
    <property type="match status" value="1"/>
</dbReference>
<dbReference type="AlphaFoldDB" id="A0AAV5GM55"/>
<dbReference type="InterPro" id="IPR019405">
    <property type="entry name" value="Lactonase_7-beta_prop"/>
</dbReference>
<dbReference type="EMBL" id="BQKY01000005">
    <property type="protein sequence ID" value="GJN89753.1"/>
    <property type="molecule type" value="Genomic_DNA"/>
</dbReference>
<dbReference type="InterPro" id="IPR050282">
    <property type="entry name" value="Cycloisomerase_2"/>
</dbReference>
<evidence type="ECO:0008006" key="4">
    <source>
        <dbReference type="Google" id="ProtNLM"/>
    </source>
</evidence>
<organism evidence="2 3">
    <name type="scientific">Rhodotorula paludigena</name>
    <dbReference type="NCBI Taxonomy" id="86838"/>
    <lineage>
        <taxon>Eukaryota</taxon>
        <taxon>Fungi</taxon>
        <taxon>Dikarya</taxon>
        <taxon>Basidiomycota</taxon>
        <taxon>Pucciniomycotina</taxon>
        <taxon>Microbotryomycetes</taxon>
        <taxon>Sporidiobolales</taxon>
        <taxon>Sporidiobolaceae</taxon>
        <taxon>Rhodotorula</taxon>
    </lineage>
</organism>
<comment type="caution">
    <text evidence="2">The sequence shown here is derived from an EMBL/GenBank/DDBJ whole genome shotgun (WGS) entry which is preliminary data.</text>
</comment>
<gene>
    <name evidence="2" type="ORF">Rhopal_002742-T1</name>
</gene>
<keyword evidence="3" id="KW-1185">Reference proteome</keyword>
<evidence type="ECO:0000313" key="3">
    <source>
        <dbReference type="Proteomes" id="UP001342314"/>
    </source>
</evidence>
<sequence>MAAAAPASSSSSSLSKRYLLVGTFNTKLIATLAFDPQAKTLEVAARNDGQAPHSWLALNTAKDRLYATSWTEPPGLACYAIARPAEGVPTVKHLNSVQTAARSGYVCVSPTTAYSAGGPTGEVFRLNAETGAFEERVLQKLDFVGEDRQKDDGSTMDFGGLRHGSHSFDLSPDGNLAYVADIGRNAVFVFRVNDDGTLTLTDKNIAPRPTDGPRHVTPHPNGRYVYSLQEHSSMVDTFEVDRERGTLKHVLGVKIIPQDHSPTLYWADEVRVSPSQQYLYCSTRGLEPSTKGWVAVYPLSLSGMPSSDTPLCLWETPTSGGWANAVEPAPSAYNDGASGLEYVALTDSEEGLVMILSFDGKEIKEVARTKLEGGAGAATAVWL</sequence>
<comment type="similarity">
    <text evidence="1">Belongs to the cycloisomerase 2 family.</text>
</comment>
<name>A0AAV5GM55_9BASI</name>
<accession>A0AAV5GM55</accession>
<dbReference type="SUPFAM" id="SSF75011">
    <property type="entry name" value="3-carboxy-cis,cis-mucoante lactonizing enzyme"/>
    <property type="match status" value="1"/>
</dbReference>
<protein>
    <recommendedName>
        <fullName evidence="4">Muconate cycloisomerase 1</fullName>
    </recommendedName>
</protein>
<evidence type="ECO:0000256" key="1">
    <source>
        <dbReference type="ARBA" id="ARBA00005564"/>
    </source>
</evidence>
<proteinExistence type="inferred from homology"/>
<dbReference type="PANTHER" id="PTHR30344:SF4">
    <property type="entry name" value="CYCLASE, PUTATIVE (AFU_ORTHOLOGUE AFUA_6G11580)-RELATED"/>
    <property type="match status" value="1"/>
</dbReference>